<protein>
    <submittedName>
        <fullName evidence="1">Uncharacterized protein</fullName>
    </submittedName>
</protein>
<sequence>MDFELLEGIVEMDEIYFSISNRQIIKKSLDQAIGSKLSIQNALCTDIRRS</sequence>
<proteinExistence type="predicted"/>
<gene>
    <name evidence="1" type="ORF">HHU08_11205</name>
</gene>
<name>A0A7Y0K828_9BACI</name>
<dbReference type="AlphaFoldDB" id="A0A7Y0K828"/>
<keyword evidence="2" id="KW-1185">Reference proteome</keyword>
<comment type="caution">
    <text evidence="1">The sequence shown here is derived from an EMBL/GenBank/DDBJ whole genome shotgun (WGS) entry which is preliminary data.</text>
</comment>
<organism evidence="1 2">
    <name type="scientific">Niallia alba</name>
    <dbReference type="NCBI Taxonomy" id="2729105"/>
    <lineage>
        <taxon>Bacteria</taxon>
        <taxon>Bacillati</taxon>
        <taxon>Bacillota</taxon>
        <taxon>Bacilli</taxon>
        <taxon>Bacillales</taxon>
        <taxon>Bacillaceae</taxon>
        <taxon>Niallia</taxon>
    </lineage>
</organism>
<evidence type="ECO:0000313" key="1">
    <source>
        <dbReference type="EMBL" id="NMO77562.1"/>
    </source>
</evidence>
<dbReference type="EMBL" id="JABBPK010000001">
    <property type="protein sequence ID" value="NMO77562.1"/>
    <property type="molecule type" value="Genomic_DNA"/>
</dbReference>
<evidence type="ECO:0000313" key="2">
    <source>
        <dbReference type="Proteomes" id="UP000588491"/>
    </source>
</evidence>
<reference evidence="1 2" key="1">
    <citation type="submission" date="2020-04" db="EMBL/GenBank/DDBJ databases">
        <title>Bacillus sp. UniB3 isolated from commercial digestive syrup.</title>
        <authorList>
            <person name="Thorat V."/>
            <person name="Kirdat K."/>
            <person name="Tiwarekar B."/>
            <person name="Yadav A."/>
        </authorList>
    </citation>
    <scope>NUCLEOTIDE SEQUENCE [LARGE SCALE GENOMIC DNA]</scope>
    <source>
        <strain evidence="1 2">UniB3</strain>
    </source>
</reference>
<accession>A0A7Y0K828</accession>
<dbReference type="Proteomes" id="UP000588491">
    <property type="component" value="Unassembled WGS sequence"/>
</dbReference>